<dbReference type="OrthoDB" id="5287589at2"/>
<feature type="region of interest" description="Disordered" evidence="1">
    <location>
        <begin position="704"/>
        <end position="796"/>
    </location>
</feature>
<dbReference type="RefSeq" id="WP_131311637.1">
    <property type="nucleotide sequence ID" value="NZ_SJFN01000050.1"/>
</dbReference>
<proteinExistence type="predicted"/>
<evidence type="ECO:0000313" key="3">
    <source>
        <dbReference type="EMBL" id="TBW32919.1"/>
    </source>
</evidence>
<dbReference type="InterPro" id="IPR036397">
    <property type="entry name" value="RNaseH_sf"/>
</dbReference>
<dbReference type="SUPFAM" id="SSF53098">
    <property type="entry name" value="Ribonuclease H-like"/>
    <property type="match status" value="1"/>
</dbReference>
<comment type="caution">
    <text evidence="3">The sequence shown here is derived from an EMBL/GenBank/DDBJ whole genome shotgun (WGS) entry which is preliminary data.</text>
</comment>
<gene>
    <name evidence="3" type="ORF">EYW49_21235</name>
</gene>
<protein>
    <submittedName>
        <fullName evidence="3">Transposase</fullName>
    </submittedName>
</protein>
<feature type="domain" description="Integrase catalytic" evidence="2">
    <location>
        <begin position="283"/>
        <end position="495"/>
    </location>
</feature>
<keyword evidence="4" id="KW-1185">Reference proteome</keyword>
<dbReference type="InterPro" id="IPR001584">
    <property type="entry name" value="Integrase_cat-core"/>
</dbReference>
<dbReference type="GO" id="GO:0003676">
    <property type="term" value="F:nucleic acid binding"/>
    <property type="evidence" value="ECO:0007669"/>
    <property type="project" value="InterPro"/>
</dbReference>
<feature type="compositionally biased region" description="Basic and acidic residues" evidence="1">
    <location>
        <begin position="759"/>
        <end position="780"/>
    </location>
</feature>
<organism evidence="3 4">
    <name type="scientific">Siculibacillus lacustris</name>
    <dbReference type="NCBI Taxonomy" id="1549641"/>
    <lineage>
        <taxon>Bacteria</taxon>
        <taxon>Pseudomonadati</taxon>
        <taxon>Pseudomonadota</taxon>
        <taxon>Alphaproteobacteria</taxon>
        <taxon>Hyphomicrobiales</taxon>
        <taxon>Ancalomicrobiaceae</taxon>
        <taxon>Siculibacillus</taxon>
    </lineage>
</organism>
<feature type="compositionally biased region" description="Polar residues" evidence="1">
    <location>
        <begin position="784"/>
        <end position="796"/>
    </location>
</feature>
<dbReference type="InterPro" id="IPR012337">
    <property type="entry name" value="RNaseH-like_sf"/>
</dbReference>
<sequence>MNALIPYSYNFVEEKIEPVRFDLKQHDRVKFNGQVHVVMCRYEKKVAFIAIDTGVPVDLTDQEIARLWWKGDLAFINTGVRDEPLEGVTRVLTTSDTHKKSFHRKLYYINAAIYGTPVSDAGVRPGYVLTRTAKGVKPIIDAAHAALRDGSSAPAASTVLKWLYAYEHTEQAFVAEKLIDKRGFNPGRAVAFHPLVRTEIQNAVSVWMRSNISKDRAYASLWTRLDDAKKAILAENPQADVTNLNAPHAKTFATYCKAVNRFARDSFRVGRRWAELRYRTYQQTIRPSRVLQEVEIDHGLLDIIVIGYGGIYLGRPYLTSVIDRASGMIIGRYLGFEAASTASVVAALLDAMSPKDLTRFKALGEAYQWPCYGTPECLIVDNGREFVGPSLQMSCEALGISLITMPPAYPHMKGGVERAFKTFNDDILHSLPGTTYSNSIERKLYESGNPARPNLPAVTLEELDGLLLHWIVAVHSRRPTEALGSVPGTARTRISVWNEKVKAYPIAPPPPADQIMAFLGEVEKRTIQNIGIQWSHIHYDGPGLAALRSHADHRLGGEKGGGTEYVCVRNPLDLGSIYVVNPHRQHGGVGERIEVVASPRYREYATGLHRHVHNVTVTRARELYGNEPDVEALMRVKSGLIKTGIAFVKERGVKKTHKHVARFLEGCGYTRMESSISTSNAPFQKDPIAEAGYRMPSSVVEITRADPNAMSEPRVEPDKPLGRKGGPKVSSKASKFTAAVPRDAVDAERQQAPSLSNDRGPDRVDPDARRQKMEERKRALSAEASRTLSTINQEES</sequence>
<dbReference type="AlphaFoldDB" id="A0A4Q9VDV9"/>
<reference evidence="3 4" key="1">
    <citation type="submission" date="2019-02" db="EMBL/GenBank/DDBJ databases">
        <title>Siculibacillus lacustris gen. nov., sp. nov., a new rosette-forming bacterium isolated from a freshwater crater lake (Lake St. Ana, Romania).</title>
        <authorList>
            <person name="Felfoldi T."/>
            <person name="Marton Z."/>
            <person name="Szabo A."/>
            <person name="Mentes A."/>
            <person name="Boka K."/>
            <person name="Marialigeti K."/>
            <person name="Mathe I."/>
            <person name="Koncz M."/>
            <person name="Schumann P."/>
            <person name="Toth E."/>
        </authorList>
    </citation>
    <scope>NUCLEOTIDE SEQUENCE [LARGE SCALE GENOMIC DNA]</scope>
    <source>
        <strain evidence="3 4">SA-279</strain>
    </source>
</reference>
<evidence type="ECO:0000256" key="1">
    <source>
        <dbReference type="SAM" id="MobiDB-lite"/>
    </source>
</evidence>
<name>A0A4Q9VDV9_9HYPH</name>
<dbReference type="GO" id="GO:0015074">
    <property type="term" value="P:DNA integration"/>
    <property type="evidence" value="ECO:0007669"/>
    <property type="project" value="InterPro"/>
</dbReference>
<accession>A0A4Q9VDV9</accession>
<evidence type="ECO:0000259" key="2">
    <source>
        <dbReference type="PROSITE" id="PS50994"/>
    </source>
</evidence>
<evidence type="ECO:0000313" key="4">
    <source>
        <dbReference type="Proteomes" id="UP000292781"/>
    </source>
</evidence>
<dbReference type="PROSITE" id="PS50994">
    <property type="entry name" value="INTEGRASE"/>
    <property type="match status" value="1"/>
</dbReference>
<dbReference type="EMBL" id="SJFN01000050">
    <property type="protein sequence ID" value="TBW32919.1"/>
    <property type="molecule type" value="Genomic_DNA"/>
</dbReference>
<dbReference type="Proteomes" id="UP000292781">
    <property type="component" value="Unassembled WGS sequence"/>
</dbReference>
<dbReference type="Gene3D" id="3.30.420.10">
    <property type="entry name" value="Ribonuclease H-like superfamily/Ribonuclease H"/>
    <property type="match status" value="1"/>
</dbReference>